<keyword evidence="3" id="KW-1185">Reference proteome</keyword>
<dbReference type="PANTHER" id="PTHR47481">
    <property type="match status" value="1"/>
</dbReference>
<dbReference type="EMBL" id="JBEDUW010000006">
    <property type="protein sequence ID" value="KAK9923950.1"/>
    <property type="molecule type" value="Genomic_DNA"/>
</dbReference>
<dbReference type="Pfam" id="PF14223">
    <property type="entry name" value="Retrotran_gag_2"/>
    <property type="match status" value="1"/>
</dbReference>
<name>A0AAW1WIS3_RUBAR</name>
<comment type="caution">
    <text evidence="2">The sequence shown here is derived from an EMBL/GenBank/DDBJ whole genome shotgun (WGS) entry which is preliminary data.</text>
</comment>
<organism evidence="2 3">
    <name type="scientific">Rubus argutus</name>
    <name type="common">Southern blackberry</name>
    <dbReference type="NCBI Taxonomy" id="59490"/>
    <lineage>
        <taxon>Eukaryota</taxon>
        <taxon>Viridiplantae</taxon>
        <taxon>Streptophyta</taxon>
        <taxon>Embryophyta</taxon>
        <taxon>Tracheophyta</taxon>
        <taxon>Spermatophyta</taxon>
        <taxon>Magnoliopsida</taxon>
        <taxon>eudicotyledons</taxon>
        <taxon>Gunneridae</taxon>
        <taxon>Pentapetalae</taxon>
        <taxon>rosids</taxon>
        <taxon>fabids</taxon>
        <taxon>Rosales</taxon>
        <taxon>Rosaceae</taxon>
        <taxon>Rosoideae</taxon>
        <taxon>Rosoideae incertae sedis</taxon>
        <taxon>Rubus</taxon>
    </lineage>
</organism>
<feature type="region of interest" description="Disordered" evidence="1">
    <location>
        <begin position="224"/>
        <end position="259"/>
    </location>
</feature>
<dbReference type="Proteomes" id="UP001457282">
    <property type="component" value="Unassembled WGS sequence"/>
</dbReference>
<accession>A0AAW1WIS3</accession>
<feature type="compositionally biased region" description="Polar residues" evidence="1">
    <location>
        <begin position="224"/>
        <end position="234"/>
    </location>
</feature>
<evidence type="ECO:0000313" key="3">
    <source>
        <dbReference type="Proteomes" id="UP001457282"/>
    </source>
</evidence>
<reference evidence="2 3" key="1">
    <citation type="journal article" date="2023" name="G3 (Bethesda)">
        <title>A chromosome-length genome assembly and annotation of blackberry (Rubus argutus, cv. 'Hillquist').</title>
        <authorList>
            <person name="Bruna T."/>
            <person name="Aryal R."/>
            <person name="Dudchenko O."/>
            <person name="Sargent D.J."/>
            <person name="Mead D."/>
            <person name="Buti M."/>
            <person name="Cavallini A."/>
            <person name="Hytonen T."/>
            <person name="Andres J."/>
            <person name="Pham M."/>
            <person name="Weisz D."/>
            <person name="Mascagni F."/>
            <person name="Usai G."/>
            <person name="Natali L."/>
            <person name="Bassil N."/>
            <person name="Fernandez G.E."/>
            <person name="Lomsadze A."/>
            <person name="Armour M."/>
            <person name="Olukolu B."/>
            <person name="Poorten T."/>
            <person name="Britton C."/>
            <person name="Davik J."/>
            <person name="Ashrafi H."/>
            <person name="Aiden E.L."/>
            <person name="Borodovsky M."/>
            <person name="Worthington M."/>
        </authorList>
    </citation>
    <scope>NUCLEOTIDE SEQUENCE [LARGE SCALE GENOMIC DNA]</scope>
    <source>
        <strain evidence="2">PI 553951</strain>
    </source>
</reference>
<protein>
    <recommendedName>
        <fullName evidence="4">Retrotransposon Copia-like N-terminal domain-containing protein</fullName>
    </recommendedName>
</protein>
<gene>
    <name evidence="2" type="ORF">M0R45_032346</name>
</gene>
<sequence>MADASEISQPPVDPLRMASHVSVKLTRANYFLWKSELVPVLKTYDLFNIVQGKEQCPAKYMSADKKDKNPAYTNWKRRDRACRVFIYATLSEDMWPLLWSCSRRAREVWLKLEEEFLEITRPRIRHLKSRLLDLKKGKLTIVKYLELAEEIADGLEVAGCPLEDWDFAAHVLHGLPWDYDDFATSIRAGDSSVTREELRSLLVSEEIVLYKRRQVAARIMPNAASNTSPTVQQRSRPKPPVVPRFTEMPENRKHRPKPPLVLRFPQMTENREHYGVTVKEGFTLMAGCALVYAFVLEPFLIH</sequence>
<evidence type="ECO:0000256" key="1">
    <source>
        <dbReference type="SAM" id="MobiDB-lite"/>
    </source>
</evidence>
<evidence type="ECO:0008006" key="4">
    <source>
        <dbReference type="Google" id="ProtNLM"/>
    </source>
</evidence>
<dbReference type="AlphaFoldDB" id="A0AAW1WIS3"/>
<evidence type="ECO:0000313" key="2">
    <source>
        <dbReference type="EMBL" id="KAK9923950.1"/>
    </source>
</evidence>
<dbReference type="PANTHER" id="PTHR47481:SF34">
    <property type="entry name" value="CCHC-TYPE DOMAIN-CONTAINING PROTEIN"/>
    <property type="match status" value="1"/>
</dbReference>
<proteinExistence type="predicted"/>